<proteinExistence type="predicted"/>
<evidence type="ECO:0008006" key="3">
    <source>
        <dbReference type="Google" id="ProtNLM"/>
    </source>
</evidence>
<evidence type="ECO:0000313" key="2">
    <source>
        <dbReference type="Proteomes" id="UP000218890"/>
    </source>
</evidence>
<organism evidence="1 2">
    <name type="scientific">Halorhodospira halochloris</name>
    <name type="common">Ectothiorhodospira halochloris</name>
    <dbReference type="NCBI Taxonomy" id="1052"/>
    <lineage>
        <taxon>Bacteria</taxon>
        <taxon>Pseudomonadati</taxon>
        <taxon>Pseudomonadota</taxon>
        <taxon>Gammaproteobacteria</taxon>
        <taxon>Chromatiales</taxon>
        <taxon>Ectothiorhodospiraceae</taxon>
        <taxon>Halorhodospira</taxon>
    </lineage>
</organism>
<reference evidence="1" key="1">
    <citation type="submission" date="2016-02" db="EMBL/GenBank/DDBJ databases">
        <title>Halorhodospira halochloris DSM-1059 complete genome, version 2.</title>
        <authorList>
            <person name="Tsukatani Y."/>
        </authorList>
    </citation>
    <scope>NUCLEOTIDE SEQUENCE</scope>
    <source>
        <strain evidence="1">DSM 1059</strain>
    </source>
</reference>
<evidence type="ECO:0000313" key="1">
    <source>
        <dbReference type="EMBL" id="BAU57689.2"/>
    </source>
</evidence>
<accession>A0A0X8X8Z0</accession>
<dbReference type="EMBL" id="AP017372">
    <property type="protein sequence ID" value="BAU57689.2"/>
    <property type="molecule type" value="Genomic_DNA"/>
</dbReference>
<dbReference type="Pfam" id="PF07963">
    <property type="entry name" value="N_methyl"/>
    <property type="match status" value="1"/>
</dbReference>
<name>A0A0X8X8Z0_HALHR</name>
<dbReference type="Proteomes" id="UP000218890">
    <property type="component" value="Chromosome"/>
</dbReference>
<dbReference type="RefSeq" id="WP_096408957.1">
    <property type="nucleotide sequence ID" value="NZ_AP017372.2"/>
</dbReference>
<dbReference type="InterPro" id="IPR012902">
    <property type="entry name" value="N_methyl_site"/>
</dbReference>
<protein>
    <recommendedName>
        <fullName evidence="3">Type IV fimbrial biogenesis protein PilV</fullName>
    </recommendedName>
</protein>
<gene>
    <name evidence="1" type="ORF">HH1059_09920</name>
</gene>
<dbReference type="PROSITE" id="PS00409">
    <property type="entry name" value="PROKAR_NTER_METHYL"/>
    <property type="match status" value="1"/>
</dbReference>
<dbReference type="KEGG" id="hhk:HH1059_09920"/>
<keyword evidence="2" id="KW-1185">Reference proteome</keyword>
<sequence length="150" mass="15816">MSTARSRSIAPLSRGFSLVESLVALGLLASVAVAISQQLNASITQAHQSALHHRAVLAAEEITSLAMLLNAQGDSAAVNTSGWQGGDCTQHETLSSQPTISTSAWLNELSCSLPGSKANVTSSTQQLTVRVRWRRDANAEHREIALGQAL</sequence>
<dbReference type="NCBIfam" id="TIGR02532">
    <property type="entry name" value="IV_pilin_GFxxxE"/>
    <property type="match status" value="1"/>
</dbReference>
<dbReference type="AlphaFoldDB" id="A0A0X8X8Z0"/>